<keyword evidence="3" id="KW-1185">Reference proteome</keyword>
<feature type="transmembrane region" description="Helical" evidence="1">
    <location>
        <begin position="66"/>
        <end position="89"/>
    </location>
</feature>
<dbReference type="AlphaFoldDB" id="A0A379M036"/>
<feature type="transmembrane region" description="Helical" evidence="1">
    <location>
        <begin position="34"/>
        <end position="54"/>
    </location>
</feature>
<keyword evidence="1" id="KW-0472">Membrane</keyword>
<name>A0A379M036_9NOCA</name>
<keyword evidence="1" id="KW-1133">Transmembrane helix</keyword>
<dbReference type="EMBL" id="UGVI01000001">
    <property type="protein sequence ID" value="SUE15670.1"/>
    <property type="molecule type" value="Genomic_DNA"/>
</dbReference>
<keyword evidence="1" id="KW-0812">Transmembrane</keyword>
<organism evidence="2 3">
    <name type="scientific">Rhodococcus gordoniae</name>
    <dbReference type="NCBI Taxonomy" id="223392"/>
    <lineage>
        <taxon>Bacteria</taxon>
        <taxon>Bacillati</taxon>
        <taxon>Actinomycetota</taxon>
        <taxon>Actinomycetes</taxon>
        <taxon>Mycobacteriales</taxon>
        <taxon>Nocardiaceae</taxon>
        <taxon>Rhodococcus</taxon>
    </lineage>
</organism>
<proteinExistence type="predicted"/>
<accession>A0A379M036</accession>
<gene>
    <name evidence="2" type="ORF">NCTC13296_02533</name>
</gene>
<evidence type="ECO:0000313" key="2">
    <source>
        <dbReference type="EMBL" id="SUE15670.1"/>
    </source>
</evidence>
<evidence type="ECO:0000313" key="3">
    <source>
        <dbReference type="Proteomes" id="UP000254569"/>
    </source>
</evidence>
<dbReference type="OrthoDB" id="5187582at2"/>
<protein>
    <submittedName>
        <fullName evidence="2">Uncharacterized protein</fullName>
    </submittedName>
</protein>
<reference evidence="2 3" key="1">
    <citation type="submission" date="2018-06" db="EMBL/GenBank/DDBJ databases">
        <authorList>
            <consortium name="Pathogen Informatics"/>
            <person name="Doyle S."/>
        </authorList>
    </citation>
    <scope>NUCLEOTIDE SEQUENCE [LARGE SCALE GENOMIC DNA]</scope>
    <source>
        <strain evidence="2 3">NCTC13296</strain>
    </source>
</reference>
<sequence length="119" mass="12589">MTALVDERREQFKKDVAALGLDASRSGSGGKARIVGLILMVVGAVAVFVVYIASLTLSDARDLLSYQLLALGFVALTVAGAAVYLAAAVTRVLSLWLVRQLLESSAQADRIEQALVRKG</sequence>
<evidence type="ECO:0000256" key="1">
    <source>
        <dbReference type="SAM" id="Phobius"/>
    </source>
</evidence>
<dbReference type="Proteomes" id="UP000254569">
    <property type="component" value="Unassembled WGS sequence"/>
</dbReference>